<dbReference type="GO" id="GO:0031490">
    <property type="term" value="F:chromatin DNA binding"/>
    <property type="evidence" value="ECO:0007669"/>
    <property type="project" value="TreeGrafter"/>
</dbReference>
<dbReference type="EC" id="1.14.11.65" evidence="13"/>
<evidence type="ECO:0000256" key="11">
    <source>
        <dbReference type="ARBA" id="ARBA00047648"/>
    </source>
</evidence>
<dbReference type="PANTHER" id="PTHR12549">
    <property type="entry name" value="JMJC DOMAIN-CONTAINING HISTONE DEMETHYLATION PROTEIN"/>
    <property type="match status" value="1"/>
</dbReference>
<evidence type="ECO:0000256" key="12">
    <source>
        <dbReference type="ARBA" id="ARBA00060257"/>
    </source>
</evidence>
<reference evidence="16" key="1">
    <citation type="submission" date="2025-08" db="UniProtKB">
        <authorList>
            <consortium name="Ensembl"/>
        </authorList>
    </citation>
    <scope>IDENTIFICATION</scope>
</reference>
<dbReference type="STRING" id="39432.ENSSBOP00000005708"/>
<dbReference type="GO" id="GO:0008270">
    <property type="term" value="F:zinc ion binding"/>
    <property type="evidence" value="ECO:0007669"/>
    <property type="project" value="UniProtKB-KW"/>
</dbReference>
<dbReference type="RefSeq" id="XP_010346000.1">
    <property type="nucleotide sequence ID" value="XM_010347698.1"/>
</dbReference>
<evidence type="ECO:0000256" key="10">
    <source>
        <dbReference type="ARBA" id="ARBA00023242"/>
    </source>
</evidence>
<feature type="region of interest" description="Disordered" evidence="14">
    <location>
        <begin position="419"/>
        <end position="478"/>
    </location>
</feature>
<evidence type="ECO:0000256" key="8">
    <source>
        <dbReference type="ARBA" id="ARBA00023125"/>
    </source>
</evidence>
<dbReference type="PROSITE" id="PS51184">
    <property type="entry name" value="JMJC"/>
    <property type="match status" value="1"/>
</dbReference>
<comment type="function">
    <text evidence="13">Histone demethylase that specifically demethylates 'Lys-9' of histone H3, thereby playing a central role in histone code.</text>
</comment>
<keyword evidence="2 13" id="KW-0479">Metal-binding</keyword>
<dbReference type="GO" id="GO:0016604">
    <property type="term" value="C:nuclear body"/>
    <property type="evidence" value="ECO:0007669"/>
    <property type="project" value="Ensembl"/>
</dbReference>
<feature type="region of interest" description="Disordered" evidence="14">
    <location>
        <begin position="350"/>
        <end position="377"/>
    </location>
</feature>
<dbReference type="InterPro" id="IPR003347">
    <property type="entry name" value="JmjC_dom"/>
</dbReference>
<name>A0A2K6SEB1_SAIBB</name>
<keyword evidence="3" id="KW-0863">Zinc-finger</keyword>
<dbReference type="Gene3D" id="2.60.120.650">
    <property type="entry name" value="Cupin"/>
    <property type="match status" value="1"/>
</dbReference>
<feature type="domain" description="JmjC" evidence="15">
    <location>
        <begin position="943"/>
        <end position="1154"/>
    </location>
</feature>
<feature type="region of interest" description="Disordered" evidence="14">
    <location>
        <begin position="702"/>
        <end position="749"/>
    </location>
</feature>
<gene>
    <name evidence="16" type="primary">HR</name>
</gene>
<feature type="compositionally biased region" description="Basic and acidic residues" evidence="14">
    <location>
        <begin position="239"/>
        <end position="254"/>
    </location>
</feature>
<dbReference type="Proteomes" id="UP000233220">
    <property type="component" value="Unplaced"/>
</dbReference>
<proteinExistence type="inferred from homology"/>
<evidence type="ECO:0000259" key="15">
    <source>
        <dbReference type="PROSITE" id="PS51184"/>
    </source>
</evidence>
<dbReference type="PANTHER" id="PTHR12549:SF4">
    <property type="entry name" value="LYSINE-SPECIFIC DEMETHYLASE HAIRLESS"/>
    <property type="match status" value="1"/>
</dbReference>
<dbReference type="GO" id="GO:0140683">
    <property type="term" value="F:histone H3K9me/H3K9me2 demethylase activity"/>
    <property type="evidence" value="ECO:0007669"/>
    <property type="project" value="UniProtKB-EC"/>
</dbReference>
<dbReference type="GeneTree" id="ENSGT00940000161687"/>
<dbReference type="SUPFAM" id="SSF51197">
    <property type="entry name" value="Clavaminate synthase-like"/>
    <property type="match status" value="1"/>
</dbReference>
<comment type="similarity">
    <text evidence="13">Belongs to the JHDM2 histone demethylase family.</text>
</comment>
<evidence type="ECO:0000313" key="17">
    <source>
        <dbReference type="Proteomes" id="UP000233220"/>
    </source>
</evidence>
<keyword evidence="6 13" id="KW-0408">Iron</keyword>
<feature type="region of interest" description="Disordered" evidence="14">
    <location>
        <begin position="233"/>
        <end position="262"/>
    </location>
</feature>
<dbReference type="CTD" id="55806"/>
<dbReference type="GO" id="GO:0000118">
    <property type="term" value="C:histone deacetylase complex"/>
    <property type="evidence" value="ECO:0007669"/>
    <property type="project" value="UniProtKB-UniRule"/>
</dbReference>
<keyword evidence="9" id="KW-0804">Transcription</keyword>
<evidence type="ECO:0000256" key="4">
    <source>
        <dbReference type="ARBA" id="ARBA00022833"/>
    </source>
</evidence>
<keyword evidence="7" id="KW-0805">Transcription regulation</keyword>
<accession>A0A2K6SEB1</accession>
<keyword evidence="8" id="KW-0238">DNA-binding</keyword>
<feature type="region of interest" description="Disordered" evidence="14">
    <location>
        <begin position="1"/>
        <end position="41"/>
    </location>
</feature>
<dbReference type="InterPro" id="IPR045109">
    <property type="entry name" value="LSDs-like"/>
</dbReference>
<evidence type="ECO:0000256" key="6">
    <source>
        <dbReference type="ARBA" id="ARBA00023004"/>
    </source>
</evidence>
<evidence type="ECO:0000256" key="5">
    <source>
        <dbReference type="ARBA" id="ARBA00023002"/>
    </source>
</evidence>
<comment type="function">
    <text evidence="12">Histone demethylase that specifically demethylates both mono- and dimethylated 'Lys-9' of histone H3. May act as a transcription regulator controlling hair biology (via targeting of collagens), neural activity, and cell cycle.</text>
</comment>
<dbReference type="SMART" id="SM00558">
    <property type="entry name" value="JmjC"/>
    <property type="match status" value="1"/>
</dbReference>
<dbReference type="GO" id="GO:0070988">
    <property type="term" value="P:demethylation"/>
    <property type="evidence" value="ECO:0007669"/>
    <property type="project" value="UniProtKB-UniRule"/>
</dbReference>
<organism evidence="16 17">
    <name type="scientific">Saimiri boliviensis boliviensis</name>
    <name type="common">Bolivian squirrel monkey</name>
    <dbReference type="NCBI Taxonomy" id="39432"/>
    <lineage>
        <taxon>Eukaryota</taxon>
        <taxon>Metazoa</taxon>
        <taxon>Chordata</taxon>
        <taxon>Craniata</taxon>
        <taxon>Vertebrata</taxon>
        <taxon>Euteleostomi</taxon>
        <taxon>Mammalia</taxon>
        <taxon>Eutheria</taxon>
        <taxon>Euarchontoglires</taxon>
        <taxon>Primates</taxon>
        <taxon>Haplorrhini</taxon>
        <taxon>Platyrrhini</taxon>
        <taxon>Cebidae</taxon>
        <taxon>Saimiriinae</taxon>
        <taxon>Saimiri</taxon>
    </lineage>
</organism>
<keyword evidence="17" id="KW-1185">Reference proteome</keyword>
<evidence type="ECO:0000256" key="2">
    <source>
        <dbReference type="ARBA" id="ARBA00022723"/>
    </source>
</evidence>
<reference evidence="16" key="2">
    <citation type="submission" date="2025-09" db="UniProtKB">
        <authorList>
            <consortium name="Ensembl"/>
        </authorList>
    </citation>
    <scope>IDENTIFICATION</scope>
</reference>
<comment type="cofactor">
    <cofactor evidence="13">
        <name>Fe(2+)</name>
        <dbReference type="ChEBI" id="CHEBI:29033"/>
    </cofactor>
    <text evidence="13">Binds 1 Fe(2+) ion per subunit.</text>
</comment>
<feature type="region of interest" description="Disordered" evidence="14">
    <location>
        <begin position="499"/>
        <end position="551"/>
    </location>
</feature>
<feature type="compositionally biased region" description="Polar residues" evidence="14">
    <location>
        <begin position="453"/>
        <end position="463"/>
    </location>
</feature>
<dbReference type="Pfam" id="PF02373">
    <property type="entry name" value="JmjC"/>
    <property type="match status" value="1"/>
</dbReference>
<dbReference type="Ensembl" id="ENSSBOT00000022369.1">
    <property type="protein sequence ID" value="ENSSBOP00000005708.1"/>
    <property type="gene ID" value="ENSSBOG00000019701.1"/>
</dbReference>
<feature type="compositionally biased region" description="Acidic residues" evidence="14">
    <location>
        <begin position="526"/>
        <end position="541"/>
    </location>
</feature>
<evidence type="ECO:0000256" key="14">
    <source>
        <dbReference type="SAM" id="MobiDB-lite"/>
    </source>
</evidence>
<protein>
    <recommendedName>
        <fullName evidence="13">Lysine-specific demethylase</fullName>
        <ecNumber evidence="13">1.14.11.65</ecNumber>
    </recommendedName>
</protein>
<sequence length="1186" mass="126791">MESTPSFLKGTPTWEKTAPENGIVRQEPGTPPRDGLHGGPLCLGEPAPFWRGVLSTPDSWLTPGFPQGTKDNLQLVEGEGTQNGERKVSWLGSKEGLRWKEAMLAHPLPFCRPACPPRCGPLMPEHSGGHLKSDPVAFRPWHCPFLLETKILERAPFWVPTCLPPYLMSGLPPEQPRDWPLAPHPWVYSGGQPKVPSAFGLGGKDFYHKDPSILRLAKEPLAAVEPGVLGLTSGGHLQRAGETERPSLHPRDGETGAGHRQNLCPLFLGQPDIVPRTPWPTCAPGLVHTLGNVWAGPGGGSLGYHLGPPATPRCPSPEPPVAQGGCCSSYLPTKDGGLGPCGKCQEGLEGGASGASDPGEEVNKASGPRACPPSHHTKLKKTWLTRHSEQFECPSRCPEVAEKPAARLRVLKRAGSPEVLGAVGSPAPKRPPDPFPGTAGQGAGGWQEVRDTSVGNEADSGQQDDQRGSFDGRASLQDPGLQDTPCLALSAKLAPCQGCAQASEEGGGPAYHSQQVQRSPLGGELQPEEDTAASSSSEEDPGSSPNGRLSTGLAKHLLSGLGDRLCRLLRREREALTWAQREGQGPAVTEDKPGIPRCCSRCHHGLFNTHWRCPHCSHRLCVACGRVAGAGRAREKAGSQEQSTEECTQEAGHAACSLTLTQFVSSQALAELSTAMHQVWVKFDIRGHCPCQADARVWAPGNASQQKESIQKTPPTPQPSCNGDTHRTKSIKEETPDSTETPAEDRAGRGPLPCPSLCELLASTAVKLCLGHERIHMAFAPVTPALPSDDRITNILDSIIAQVVERKIQEKALGPGLRAGPGLRKGLGLPLSPVRPRLPPPGALLWLQEPRPRGGFHLFQEHWRQGQPVLVSGIQRTLQSNLWSTEALGALGGQVQALSPVGPPQPTSLGSTTFWEGFSWPELRSKSDEGSVLLLHRALGDEDTSRVENLAVSLPLPEYCAHHGKLNLASYLPPGHALCPLEPQLWAAYGVNPHRGHLGTKNLCVEVADLVSVLVHAEAPVPAWHQAQKDFLSGLDGEGLWSPGSQISTVWHVFRAQDAQRIRCFLQMVCSAGAGALEPGAPGSCYLDAGLRRRLREEWGVSCWTLLQAPGEAVLVPAGAPHQVQGLVSTVSVTQHFLSPETSALSSQLCHQGPSLPPDCRLLYAQMDWAVFQAVKVAVGTLQEAK</sequence>
<comment type="subcellular location">
    <subcellularLocation>
        <location evidence="1 13">Nucleus</location>
    </subcellularLocation>
</comment>
<evidence type="ECO:0000256" key="7">
    <source>
        <dbReference type="ARBA" id="ARBA00023015"/>
    </source>
</evidence>
<evidence type="ECO:0000256" key="9">
    <source>
        <dbReference type="ARBA" id="ARBA00023163"/>
    </source>
</evidence>
<evidence type="ECO:0000256" key="13">
    <source>
        <dbReference type="RuleBase" id="RU369087"/>
    </source>
</evidence>
<feature type="compositionally biased region" description="Polar residues" evidence="14">
    <location>
        <begin position="702"/>
        <end position="723"/>
    </location>
</feature>
<feature type="compositionally biased region" description="Basic and acidic residues" evidence="14">
    <location>
        <begin position="724"/>
        <end position="735"/>
    </location>
</feature>
<keyword evidence="5" id="KW-0560">Oxidoreductase</keyword>
<dbReference type="FunFam" id="2.60.120.650:FF:000017">
    <property type="entry name" value="lysine-specific demethylase hairless isoform X1"/>
    <property type="match status" value="1"/>
</dbReference>
<evidence type="ECO:0000256" key="3">
    <source>
        <dbReference type="ARBA" id="ARBA00022771"/>
    </source>
</evidence>
<dbReference type="GeneID" id="101041467"/>
<keyword evidence="4" id="KW-0862">Zinc</keyword>
<comment type="domain">
    <text evidence="13">The JmjC domain and the C6-type zinc-finger are required for the demethylation activity.</text>
</comment>
<comment type="domain">
    <text evidence="13">Leu-Xaa-Xaa-Leu-Leu (LXXLL) motifs are known to mediate the association with nuclear receptors.</text>
</comment>
<dbReference type="AlphaFoldDB" id="A0A2K6SEB1"/>
<dbReference type="GO" id="GO:0003714">
    <property type="term" value="F:transcription corepressor activity"/>
    <property type="evidence" value="ECO:0007669"/>
    <property type="project" value="Ensembl"/>
</dbReference>
<evidence type="ECO:0000256" key="1">
    <source>
        <dbReference type="ARBA" id="ARBA00004123"/>
    </source>
</evidence>
<dbReference type="GO" id="GO:0000785">
    <property type="term" value="C:chromatin"/>
    <property type="evidence" value="ECO:0007669"/>
    <property type="project" value="TreeGrafter"/>
</dbReference>
<evidence type="ECO:0000313" key="16">
    <source>
        <dbReference type="Ensembl" id="ENSSBOP00000005708.1"/>
    </source>
</evidence>
<keyword evidence="10 13" id="KW-0539">Nucleus</keyword>
<comment type="catalytic activity">
    <reaction evidence="11 13">
        <text>N(6),N(6)-dimethyl-L-lysyl(9)-[histone H3] + 2 2-oxoglutarate + 2 O2 = L-lysyl(9)-[histone H3] + 2 formaldehyde + 2 succinate + 2 CO2</text>
        <dbReference type="Rhea" id="RHEA:60188"/>
        <dbReference type="Rhea" id="RHEA-COMP:15541"/>
        <dbReference type="Rhea" id="RHEA-COMP:15546"/>
        <dbReference type="ChEBI" id="CHEBI:15379"/>
        <dbReference type="ChEBI" id="CHEBI:16526"/>
        <dbReference type="ChEBI" id="CHEBI:16810"/>
        <dbReference type="ChEBI" id="CHEBI:16842"/>
        <dbReference type="ChEBI" id="CHEBI:29969"/>
        <dbReference type="ChEBI" id="CHEBI:30031"/>
        <dbReference type="ChEBI" id="CHEBI:61976"/>
        <dbReference type="EC" id="1.14.11.65"/>
    </reaction>
</comment>
<dbReference type="GO" id="GO:0006357">
    <property type="term" value="P:regulation of transcription by RNA polymerase II"/>
    <property type="evidence" value="ECO:0007669"/>
    <property type="project" value="TreeGrafter"/>
</dbReference>